<dbReference type="GO" id="GO:0044550">
    <property type="term" value="P:secondary metabolite biosynthetic process"/>
    <property type="evidence" value="ECO:0007669"/>
    <property type="project" value="UniProtKB-ARBA"/>
</dbReference>
<keyword evidence="11" id="KW-1185">Reference proteome</keyword>
<evidence type="ECO:0000256" key="3">
    <source>
        <dbReference type="ARBA" id="ARBA00022723"/>
    </source>
</evidence>
<name>A0A2G5CNX0_AQUCA</name>
<dbReference type="GO" id="GO:0005506">
    <property type="term" value="F:iron ion binding"/>
    <property type="evidence" value="ECO:0007669"/>
    <property type="project" value="InterPro"/>
</dbReference>
<dbReference type="PRINTS" id="PR00463">
    <property type="entry name" value="EP450I"/>
</dbReference>
<dbReference type="GO" id="GO:0016020">
    <property type="term" value="C:membrane"/>
    <property type="evidence" value="ECO:0007669"/>
    <property type="project" value="UniProtKB-SubCell"/>
</dbReference>
<feature type="binding site" description="axial binding residue" evidence="7">
    <location>
        <position position="442"/>
    </location>
    <ligand>
        <name>heme</name>
        <dbReference type="ChEBI" id="CHEBI:30413"/>
    </ligand>
    <ligandPart>
        <name>Fe</name>
        <dbReference type="ChEBI" id="CHEBI:18248"/>
    </ligandPart>
</feature>
<sequence length="506" mass="57420">MEILFYFLLFLSFFLFSKFFLTNKKTKNLPPSPPTLPIIGHLHLFKKPLYRTLANLTNKYGPVLYLRFGVRPVLVVSSPSAVEDCFSKNNDIVFANRPQLLMGKLLGNNFTTMVWAPYGQNWRNLRRISAIEVLSANRVHSYANIRLDEVKSTIKRLSSKGSDEYRTVEMKSMFFELTLNIMMRMIAGKRYYGEHVEDLEEAKNFQEVVKETFTLSGASNIGDFLPFLNVVGVKGFKKRLMSVISRKDKAMQELIEERRSLRKSGFNVEEKEKTLIDVLLSLQETEPDYYTDEMIRGFTWVMVAAGTDTSAGTMEWAMSLLVNNPQVIKKAQAEIDANVEKGRLLDESDINKLPYLHCIINETLRMYPAGPLLVPHESSEECVVGGFNVPRGTMLLANIWAIHNDPKVWDEPTKYKPERFEGLEGTRDGFKFMPFGSGRRGCPGEGLAMRVVPLALGALIQCFDWERVGDELVDMSEGLGLTLPKAQPLEAKCRTRSSASNIVSEF</sequence>
<dbReference type="SUPFAM" id="SSF48264">
    <property type="entry name" value="Cytochrome P450"/>
    <property type="match status" value="1"/>
</dbReference>
<accession>A0A2G5CNX0</accession>
<dbReference type="STRING" id="218851.A0A2G5CNX0"/>
<dbReference type="Proteomes" id="UP000230069">
    <property type="component" value="Unassembled WGS sequence"/>
</dbReference>
<evidence type="ECO:0000256" key="4">
    <source>
        <dbReference type="ARBA" id="ARBA00023002"/>
    </source>
</evidence>
<dbReference type="GO" id="GO:0004497">
    <property type="term" value="F:monooxygenase activity"/>
    <property type="evidence" value="ECO:0007669"/>
    <property type="project" value="UniProtKB-KW"/>
</dbReference>
<keyword evidence="4 8" id="KW-0560">Oxidoreductase</keyword>
<dbReference type="PANTHER" id="PTHR47947:SF3">
    <property type="entry name" value="CYTOCHROME P450 81D1-LIKE"/>
    <property type="match status" value="1"/>
</dbReference>
<dbReference type="InterPro" id="IPR050651">
    <property type="entry name" value="Plant_Cytochrome_P450_Monoox"/>
</dbReference>
<dbReference type="InterPro" id="IPR002401">
    <property type="entry name" value="Cyt_P450_E_grp-I"/>
</dbReference>
<comment type="similarity">
    <text evidence="8">Belongs to the cytochrome P450 family.</text>
</comment>
<evidence type="ECO:0000256" key="1">
    <source>
        <dbReference type="ARBA" id="ARBA00004370"/>
    </source>
</evidence>
<dbReference type="AlphaFoldDB" id="A0A2G5CNX0"/>
<keyword evidence="9" id="KW-0732">Signal</keyword>
<feature type="chain" id="PRO_5013626523" description="Cytochrome P450" evidence="9">
    <location>
        <begin position="20"/>
        <end position="506"/>
    </location>
</feature>
<keyword evidence="3 7" id="KW-0479">Metal-binding</keyword>
<dbReference type="GO" id="GO:0016705">
    <property type="term" value="F:oxidoreductase activity, acting on paired donors, with incorporation or reduction of molecular oxygen"/>
    <property type="evidence" value="ECO:0007669"/>
    <property type="project" value="InterPro"/>
</dbReference>
<dbReference type="PRINTS" id="PR00385">
    <property type="entry name" value="P450"/>
</dbReference>
<reference evidence="10 11" key="1">
    <citation type="submission" date="2017-09" db="EMBL/GenBank/DDBJ databases">
        <title>WGS assembly of Aquilegia coerulea Goldsmith.</title>
        <authorList>
            <person name="Hodges S."/>
            <person name="Kramer E."/>
            <person name="Nordborg M."/>
            <person name="Tomkins J."/>
            <person name="Borevitz J."/>
            <person name="Derieg N."/>
            <person name="Yan J."/>
            <person name="Mihaltcheva S."/>
            <person name="Hayes R.D."/>
            <person name="Rokhsar D."/>
        </authorList>
    </citation>
    <scope>NUCLEOTIDE SEQUENCE [LARGE SCALE GENOMIC DNA]</scope>
    <source>
        <strain evidence="11">cv. Goldsmith</strain>
    </source>
</reference>
<dbReference type="PROSITE" id="PS00086">
    <property type="entry name" value="CYTOCHROME_P450"/>
    <property type="match status" value="1"/>
</dbReference>
<dbReference type="FunCoup" id="A0A2G5CNX0">
    <property type="interactions" value="265"/>
</dbReference>
<evidence type="ECO:0000256" key="6">
    <source>
        <dbReference type="ARBA" id="ARBA00023136"/>
    </source>
</evidence>
<dbReference type="GO" id="GO:0020037">
    <property type="term" value="F:heme binding"/>
    <property type="evidence" value="ECO:0007669"/>
    <property type="project" value="InterPro"/>
</dbReference>
<comment type="subcellular location">
    <subcellularLocation>
        <location evidence="1">Membrane</location>
    </subcellularLocation>
</comment>
<keyword evidence="6" id="KW-0472">Membrane</keyword>
<dbReference type="CDD" id="cd20653">
    <property type="entry name" value="CYP81"/>
    <property type="match status" value="1"/>
</dbReference>
<keyword evidence="5 7" id="KW-0408">Iron</keyword>
<dbReference type="Pfam" id="PF00067">
    <property type="entry name" value="p450"/>
    <property type="match status" value="1"/>
</dbReference>
<evidence type="ECO:0000313" key="11">
    <source>
        <dbReference type="Proteomes" id="UP000230069"/>
    </source>
</evidence>
<dbReference type="FunFam" id="1.10.630.10:FF:000023">
    <property type="entry name" value="Cytochrome P450 family protein"/>
    <property type="match status" value="1"/>
</dbReference>
<evidence type="ECO:0000256" key="7">
    <source>
        <dbReference type="PIRSR" id="PIRSR602401-1"/>
    </source>
</evidence>
<evidence type="ECO:0000256" key="9">
    <source>
        <dbReference type="SAM" id="SignalP"/>
    </source>
</evidence>
<dbReference type="OrthoDB" id="1055148at2759"/>
<dbReference type="InterPro" id="IPR036396">
    <property type="entry name" value="Cyt_P450_sf"/>
</dbReference>
<evidence type="ECO:0000256" key="2">
    <source>
        <dbReference type="ARBA" id="ARBA00022617"/>
    </source>
</evidence>
<feature type="signal peptide" evidence="9">
    <location>
        <begin position="1"/>
        <end position="19"/>
    </location>
</feature>
<proteinExistence type="inferred from homology"/>
<dbReference type="InterPro" id="IPR001128">
    <property type="entry name" value="Cyt_P450"/>
</dbReference>
<dbReference type="InParanoid" id="A0A2G5CNX0"/>
<dbReference type="InterPro" id="IPR017972">
    <property type="entry name" value="Cyt_P450_CS"/>
</dbReference>
<dbReference type="PANTHER" id="PTHR47947">
    <property type="entry name" value="CYTOCHROME P450 82C3-RELATED"/>
    <property type="match status" value="1"/>
</dbReference>
<organism evidence="10 11">
    <name type="scientific">Aquilegia coerulea</name>
    <name type="common">Rocky mountain columbine</name>
    <dbReference type="NCBI Taxonomy" id="218851"/>
    <lineage>
        <taxon>Eukaryota</taxon>
        <taxon>Viridiplantae</taxon>
        <taxon>Streptophyta</taxon>
        <taxon>Embryophyta</taxon>
        <taxon>Tracheophyta</taxon>
        <taxon>Spermatophyta</taxon>
        <taxon>Magnoliopsida</taxon>
        <taxon>Ranunculales</taxon>
        <taxon>Ranunculaceae</taxon>
        <taxon>Thalictroideae</taxon>
        <taxon>Aquilegia</taxon>
    </lineage>
</organism>
<comment type="cofactor">
    <cofactor evidence="7">
        <name>heme</name>
        <dbReference type="ChEBI" id="CHEBI:30413"/>
    </cofactor>
</comment>
<keyword evidence="8" id="KW-0503">Monooxygenase</keyword>
<evidence type="ECO:0000256" key="8">
    <source>
        <dbReference type="RuleBase" id="RU000461"/>
    </source>
</evidence>
<dbReference type="Gene3D" id="1.10.630.10">
    <property type="entry name" value="Cytochrome P450"/>
    <property type="match status" value="1"/>
</dbReference>
<dbReference type="EMBL" id="KZ305059">
    <property type="protein sequence ID" value="PIA32984.1"/>
    <property type="molecule type" value="Genomic_DNA"/>
</dbReference>
<keyword evidence="2 7" id="KW-0349">Heme</keyword>
<evidence type="ECO:0000313" key="10">
    <source>
        <dbReference type="EMBL" id="PIA32984.1"/>
    </source>
</evidence>
<gene>
    <name evidence="10" type="ORF">AQUCO_04200019v1</name>
</gene>
<evidence type="ECO:0000256" key="5">
    <source>
        <dbReference type="ARBA" id="ARBA00023004"/>
    </source>
</evidence>
<evidence type="ECO:0008006" key="12">
    <source>
        <dbReference type="Google" id="ProtNLM"/>
    </source>
</evidence>
<protein>
    <recommendedName>
        <fullName evidence="12">Cytochrome P450</fullName>
    </recommendedName>
</protein>